<keyword evidence="2" id="KW-1185">Reference proteome</keyword>
<reference evidence="1" key="2">
    <citation type="submission" date="2023-02" db="EMBL/GenBank/DDBJ databases">
        <authorList>
            <consortium name="DOE Joint Genome Institute"/>
            <person name="Mondo S.J."/>
            <person name="Chang Y."/>
            <person name="Wang Y."/>
            <person name="Ahrendt S."/>
            <person name="Andreopoulos W."/>
            <person name="Barry K."/>
            <person name="Beard J."/>
            <person name="Benny G.L."/>
            <person name="Blankenship S."/>
            <person name="Bonito G."/>
            <person name="Cuomo C."/>
            <person name="Desiro A."/>
            <person name="Gervers K.A."/>
            <person name="Hundley H."/>
            <person name="Kuo A."/>
            <person name="LaButti K."/>
            <person name="Lang B.F."/>
            <person name="Lipzen A."/>
            <person name="O'Donnell K."/>
            <person name="Pangilinan J."/>
            <person name="Reynolds N."/>
            <person name="Sandor L."/>
            <person name="Smith M.W."/>
            <person name="Tsang A."/>
            <person name="Grigoriev I.V."/>
            <person name="Stajich J.E."/>
            <person name="Spatafora J.W."/>
        </authorList>
    </citation>
    <scope>NUCLEOTIDE SEQUENCE</scope>
    <source>
        <strain evidence="1">RSA 2281</strain>
    </source>
</reference>
<gene>
    <name evidence="1" type="ORF">BDA99DRAFT_590113</name>
</gene>
<accession>A0AAD5PAS1</accession>
<feature type="non-terminal residue" evidence="1">
    <location>
        <position position="64"/>
    </location>
</feature>
<protein>
    <submittedName>
        <fullName evidence="1">Uncharacterized protein</fullName>
    </submittedName>
</protein>
<reference evidence="1" key="1">
    <citation type="journal article" date="2022" name="IScience">
        <title>Evolution of zygomycete secretomes and the origins of terrestrial fungal ecologies.</title>
        <authorList>
            <person name="Chang Y."/>
            <person name="Wang Y."/>
            <person name="Mondo S."/>
            <person name="Ahrendt S."/>
            <person name="Andreopoulos W."/>
            <person name="Barry K."/>
            <person name="Beard J."/>
            <person name="Benny G.L."/>
            <person name="Blankenship S."/>
            <person name="Bonito G."/>
            <person name="Cuomo C."/>
            <person name="Desiro A."/>
            <person name="Gervers K.A."/>
            <person name="Hundley H."/>
            <person name="Kuo A."/>
            <person name="LaButti K."/>
            <person name="Lang B.F."/>
            <person name="Lipzen A."/>
            <person name="O'Donnell K."/>
            <person name="Pangilinan J."/>
            <person name="Reynolds N."/>
            <person name="Sandor L."/>
            <person name="Smith M.E."/>
            <person name="Tsang A."/>
            <person name="Grigoriev I.V."/>
            <person name="Stajich J.E."/>
            <person name="Spatafora J.W."/>
        </authorList>
    </citation>
    <scope>NUCLEOTIDE SEQUENCE</scope>
    <source>
        <strain evidence="1">RSA 2281</strain>
    </source>
</reference>
<organism evidence="1 2">
    <name type="scientific">Phascolomyces articulosus</name>
    <dbReference type="NCBI Taxonomy" id="60185"/>
    <lineage>
        <taxon>Eukaryota</taxon>
        <taxon>Fungi</taxon>
        <taxon>Fungi incertae sedis</taxon>
        <taxon>Mucoromycota</taxon>
        <taxon>Mucoromycotina</taxon>
        <taxon>Mucoromycetes</taxon>
        <taxon>Mucorales</taxon>
        <taxon>Lichtheimiaceae</taxon>
        <taxon>Phascolomyces</taxon>
    </lineage>
</organism>
<evidence type="ECO:0000313" key="2">
    <source>
        <dbReference type="Proteomes" id="UP001209540"/>
    </source>
</evidence>
<comment type="caution">
    <text evidence="1">The sequence shown here is derived from an EMBL/GenBank/DDBJ whole genome shotgun (WGS) entry which is preliminary data.</text>
</comment>
<dbReference type="EMBL" id="JAIXMP010000035">
    <property type="protein sequence ID" value="KAI9249484.1"/>
    <property type="molecule type" value="Genomic_DNA"/>
</dbReference>
<evidence type="ECO:0000313" key="1">
    <source>
        <dbReference type="EMBL" id="KAI9249484.1"/>
    </source>
</evidence>
<name>A0AAD5PAS1_9FUNG</name>
<dbReference type="Proteomes" id="UP001209540">
    <property type="component" value="Unassembled WGS sequence"/>
</dbReference>
<dbReference type="AlphaFoldDB" id="A0AAD5PAS1"/>
<sequence>MKKSNLEPNTKFDPLNPTYLKDQKYKDLSDDEKLIQADGRQYNRILRAIDFIRQSVKFSVARFF</sequence>
<proteinExistence type="predicted"/>